<reference evidence="3 5" key="3">
    <citation type="submission" date="2019-03" db="EMBL/GenBank/DDBJ databases">
        <authorList>
            <consortium name="Pathogen Informatics"/>
        </authorList>
    </citation>
    <scope>NUCLEOTIDE SEQUENCE [LARGE SCALE GENOMIC DNA]</scope>
    <source>
        <strain evidence="3 5">NCTC12282</strain>
    </source>
</reference>
<dbReference type="Pfam" id="PF07077">
    <property type="entry name" value="DUF1345"/>
    <property type="match status" value="1"/>
</dbReference>
<keyword evidence="1" id="KW-1133">Transmembrane helix</keyword>
<organism evidence="2 4">
    <name type="scientific">Budvicia aquatica</name>
    <dbReference type="NCBI Taxonomy" id="82979"/>
    <lineage>
        <taxon>Bacteria</taxon>
        <taxon>Pseudomonadati</taxon>
        <taxon>Pseudomonadota</taxon>
        <taxon>Gammaproteobacteria</taxon>
        <taxon>Enterobacterales</taxon>
        <taxon>Budviciaceae</taxon>
        <taxon>Budvicia</taxon>
    </lineage>
</organism>
<dbReference type="EMBL" id="PDDX01000001">
    <property type="protein sequence ID" value="PHI29926.1"/>
    <property type="molecule type" value="Genomic_DNA"/>
</dbReference>
<dbReference type="InterPro" id="IPR009781">
    <property type="entry name" value="DUF1345"/>
</dbReference>
<proteinExistence type="predicted"/>
<keyword evidence="1" id="KW-0812">Transmembrane</keyword>
<feature type="transmembrane region" description="Helical" evidence="1">
    <location>
        <begin position="43"/>
        <end position="61"/>
    </location>
</feature>
<evidence type="ECO:0000313" key="2">
    <source>
        <dbReference type="EMBL" id="PHI29926.1"/>
    </source>
</evidence>
<protein>
    <submittedName>
        <fullName evidence="2">DUF1345 domain-containing protein</fullName>
    </submittedName>
    <submittedName>
        <fullName evidence="3">Predicted membrane protein</fullName>
    </submittedName>
</protein>
<feature type="transmembrane region" description="Helical" evidence="1">
    <location>
        <begin position="199"/>
        <end position="220"/>
    </location>
</feature>
<dbReference type="EMBL" id="CAADJA010000002">
    <property type="protein sequence ID" value="VFS48696.1"/>
    <property type="molecule type" value="Genomic_DNA"/>
</dbReference>
<evidence type="ECO:0000313" key="3">
    <source>
        <dbReference type="EMBL" id="VFS48696.1"/>
    </source>
</evidence>
<name>A0A2C6DFG2_9GAMM</name>
<feature type="transmembrane region" description="Helical" evidence="1">
    <location>
        <begin position="114"/>
        <end position="136"/>
    </location>
</feature>
<sequence length="221" mass="24723">MNPSHFFKHYLRHRPRLLISVLAGILCFFLLPSSISWLQRLMIAWNLLAFLYLVLLSRMMLRSNTRHIREVAKTQDESARVVLFMVCIACVVSILVILLDLGTANNAPGSAKTLHLLLTGSTLMLSWLLLPTAFAMHYAHLYYRQSESDGLGLIFPNNLVEPSYWDFLYFSFIIGVASQTADVSIGSSDIRKVSLLQSVLSFIFNMAILGLSINVGASLIG</sequence>
<keyword evidence="1" id="KW-0472">Membrane</keyword>
<evidence type="ECO:0000256" key="1">
    <source>
        <dbReference type="SAM" id="Phobius"/>
    </source>
</evidence>
<dbReference type="OrthoDB" id="64737at2"/>
<reference evidence="4" key="1">
    <citation type="submission" date="2017-09" db="EMBL/GenBank/DDBJ databases">
        <title>FDA dAtabase for Regulatory Grade micrObial Sequences (FDA-ARGOS): Supporting development and validation of Infectious Disease Dx tests.</title>
        <authorList>
            <person name="Minogue T."/>
            <person name="Wolcott M."/>
            <person name="Wasieloski L."/>
            <person name="Aguilar W."/>
            <person name="Moore D."/>
            <person name="Tallon L."/>
            <person name="Sadzewicz L."/>
            <person name="Ott S."/>
            <person name="Zhao X."/>
            <person name="Nagaraj S."/>
            <person name="Vavikolanu K."/>
            <person name="Aluvathingal J."/>
            <person name="Nadendla S."/>
            <person name="Sichtig H."/>
        </authorList>
    </citation>
    <scope>NUCLEOTIDE SEQUENCE [LARGE SCALE GENOMIC DNA]</scope>
    <source>
        <strain evidence="4">FDAARGOS_387</strain>
    </source>
</reference>
<evidence type="ECO:0000313" key="5">
    <source>
        <dbReference type="Proteomes" id="UP000373449"/>
    </source>
</evidence>
<dbReference type="Proteomes" id="UP000373449">
    <property type="component" value="Unassembled WGS sequence"/>
</dbReference>
<dbReference type="Proteomes" id="UP000224974">
    <property type="component" value="Unassembled WGS sequence"/>
</dbReference>
<accession>A0A2C6DFG2</accession>
<dbReference type="AlphaFoldDB" id="A0A2C6DFG2"/>
<keyword evidence="4" id="KW-1185">Reference proteome</keyword>
<gene>
    <name evidence="2" type="ORF">CRN84_11555</name>
    <name evidence="3" type="ORF">NCTC12282_03330</name>
</gene>
<reference evidence="2" key="2">
    <citation type="submission" date="2017-09" db="EMBL/GenBank/DDBJ databases">
        <title>FDA dAtabase for Regulatory Grade micrObial Sequences (FDA-ARGOS): Supporting development and validation of Infectious Disease Dx tests.</title>
        <authorList>
            <person name="Minogue T."/>
            <person name="Wolcott M."/>
            <person name="Wasieloski L."/>
            <person name="Aguilar W."/>
            <person name="Moore D."/>
            <person name="Tallon L.J."/>
            <person name="Sadzewicz L."/>
            <person name="Ott S."/>
            <person name="Zhao X."/>
            <person name="Nagaraj S."/>
            <person name="Vavikolanu K."/>
            <person name="Aluvathingal J."/>
            <person name="Nadendla S."/>
            <person name="Sichtig H."/>
        </authorList>
    </citation>
    <scope>NUCLEOTIDE SEQUENCE</scope>
    <source>
        <strain evidence="2">FDAARGOS_387</strain>
    </source>
</reference>
<evidence type="ECO:0000313" key="4">
    <source>
        <dbReference type="Proteomes" id="UP000224974"/>
    </source>
</evidence>
<dbReference type="RefSeq" id="WP_029096472.1">
    <property type="nucleotide sequence ID" value="NZ_CAADJA010000002.1"/>
</dbReference>
<feature type="transmembrane region" description="Helical" evidence="1">
    <location>
        <begin position="81"/>
        <end position="102"/>
    </location>
</feature>
<feature type="transmembrane region" description="Helical" evidence="1">
    <location>
        <begin position="17"/>
        <end position="37"/>
    </location>
</feature>